<keyword evidence="4" id="KW-0732">Signal</keyword>
<reference evidence="10 11" key="1">
    <citation type="submission" date="2014-04" db="EMBL/GenBank/DDBJ databases">
        <authorList>
            <consortium name="DOE Joint Genome Institute"/>
            <person name="Kuo A."/>
            <person name="Zuccaro A."/>
            <person name="Kohler A."/>
            <person name="Nagy L.G."/>
            <person name="Floudas D."/>
            <person name="Copeland A."/>
            <person name="Barry K.W."/>
            <person name="Cichocki N."/>
            <person name="Veneault-Fourrey C."/>
            <person name="LaButti K."/>
            <person name="Lindquist E.A."/>
            <person name="Lipzen A."/>
            <person name="Lundell T."/>
            <person name="Morin E."/>
            <person name="Murat C."/>
            <person name="Sun H."/>
            <person name="Tunlid A."/>
            <person name="Henrissat B."/>
            <person name="Grigoriev I.V."/>
            <person name="Hibbett D.S."/>
            <person name="Martin F."/>
            <person name="Nordberg H.P."/>
            <person name="Cantor M.N."/>
            <person name="Hua S.X."/>
        </authorList>
    </citation>
    <scope>NUCLEOTIDE SEQUENCE [LARGE SCALE GENOMIC DNA]</scope>
    <source>
        <strain evidence="10 11">MAFF 305830</strain>
    </source>
</reference>
<protein>
    <recommendedName>
        <fullName evidence="9">Peptidase M43 pregnancy-associated plasma-A domain-containing protein</fullName>
    </recommendedName>
</protein>
<dbReference type="GO" id="GO:0006508">
    <property type="term" value="P:proteolysis"/>
    <property type="evidence" value="ECO:0007669"/>
    <property type="project" value="UniProtKB-KW"/>
</dbReference>
<dbReference type="MEROPS" id="M43.008"/>
<feature type="domain" description="Peptidase M43 pregnancy-associated plasma-A" evidence="9">
    <location>
        <begin position="187"/>
        <end position="273"/>
    </location>
</feature>
<evidence type="ECO:0000256" key="8">
    <source>
        <dbReference type="ARBA" id="ARBA00023157"/>
    </source>
</evidence>
<evidence type="ECO:0000256" key="5">
    <source>
        <dbReference type="ARBA" id="ARBA00022801"/>
    </source>
</evidence>
<dbReference type="GO" id="GO:0008237">
    <property type="term" value="F:metallopeptidase activity"/>
    <property type="evidence" value="ECO:0007669"/>
    <property type="project" value="UniProtKB-KW"/>
</dbReference>
<evidence type="ECO:0000313" key="11">
    <source>
        <dbReference type="Proteomes" id="UP000054097"/>
    </source>
</evidence>
<evidence type="ECO:0000313" key="10">
    <source>
        <dbReference type="EMBL" id="KIM26186.1"/>
    </source>
</evidence>
<keyword evidence="5" id="KW-0378">Hydrolase</keyword>
<keyword evidence="7" id="KW-0482">Metalloprotease</keyword>
<keyword evidence="2" id="KW-0645">Protease</keyword>
<dbReference type="InterPro" id="IPR008754">
    <property type="entry name" value="Peptidase_M43"/>
</dbReference>
<reference evidence="11" key="2">
    <citation type="submission" date="2015-01" db="EMBL/GenBank/DDBJ databases">
        <title>Evolutionary Origins and Diversification of the Mycorrhizal Mutualists.</title>
        <authorList>
            <consortium name="DOE Joint Genome Institute"/>
            <consortium name="Mycorrhizal Genomics Consortium"/>
            <person name="Kohler A."/>
            <person name="Kuo A."/>
            <person name="Nagy L.G."/>
            <person name="Floudas D."/>
            <person name="Copeland A."/>
            <person name="Barry K.W."/>
            <person name="Cichocki N."/>
            <person name="Veneault-Fourrey C."/>
            <person name="LaButti K."/>
            <person name="Lindquist E.A."/>
            <person name="Lipzen A."/>
            <person name="Lundell T."/>
            <person name="Morin E."/>
            <person name="Murat C."/>
            <person name="Riley R."/>
            <person name="Ohm R."/>
            <person name="Sun H."/>
            <person name="Tunlid A."/>
            <person name="Henrissat B."/>
            <person name="Grigoriev I.V."/>
            <person name="Hibbett D.S."/>
            <person name="Martin F."/>
        </authorList>
    </citation>
    <scope>NUCLEOTIDE SEQUENCE [LARGE SCALE GENOMIC DNA]</scope>
    <source>
        <strain evidence="11">MAFF 305830</strain>
    </source>
</reference>
<dbReference type="EMBL" id="KN824308">
    <property type="protein sequence ID" value="KIM26186.1"/>
    <property type="molecule type" value="Genomic_DNA"/>
</dbReference>
<dbReference type="Gene3D" id="3.40.390.10">
    <property type="entry name" value="Collagenase (Catalytic Domain)"/>
    <property type="match status" value="1"/>
</dbReference>
<evidence type="ECO:0000256" key="1">
    <source>
        <dbReference type="ARBA" id="ARBA00008721"/>
    </source>
</evidence>
<gene>
    <name evidence="10" type="ORF">M408DRAFT_330747</name>
</gene>
<dbReference type="GO" id="GO:0046872">
    <property type="term" value="F:metal ion binding"/>
    <property type="evidence" value="ECO:0007669"/>
    <property type="project" value="UniProtKB-KW"/>
</dbReference>
<dbReference type="PANTHER" id="PTHR47466:SF1">
    <property type="entry name" value="METALLOPROTEASE MEP1 (AFU_ORTHOLOGUE AFUA_1G07730)-RELATED"/>
    <property type="match status" value="1"/>
</dbReference>
<accession>A0A0C3B3Y5</accession>
<evidence type="ECO:0000256" key="7">
    <source>
        <dbReference type="ARBA" id="ARBA00023049"/>
    </source>
</evidence>
<keyword evidence="8" id="KW-1015">Disulfide bond</keyword>
<proteinExistence type="inferred from homology"/>
<dbReference type="InterPro" id="IPR024079">
    <property type="entry name" value="MetalloPept_cat_dom_sf"/>
</dbReference>
<evidence type="ECO:0000256" key="4">
    <source>
        <dbReference type="ARBA" id="ARBA00022729"/>
    </source>
</evidence>
<keyword evidence="11" id="KW-1185">Reference proteome</keyword>
<dbReference type="Proteomes" id="UP000054097">
    <property type="component" value="Unassembled WGS sequence"/>
</dbReference>
<evidence type="ECO:0000256" key="2">
    <source>
        <dbReference type="ARBA" id="ARBA00022670"/>
    </source>
</evidence>
<organism evidence="10 11">
    <name type="scientific">Serendipita vermifera MAFF 305830</name>
    <dbReference type="NCBI Taxonomy" id="933852"/>
    <lineage>
        <taxon>Eukaryota</taxon>
        <taxon>Fungi</taxon>
        <taxon>Dikarya</taxon>
        <taxon>Basidiomycota</taxon>
        <taxon>Agaricomycotina</taxon>
        <taxon>Agaricomycetes</taxon>
        <taxon>Sebacinales</taxon>
        <taxon>Serendipitaceae</taxon>
        <taxon>Serendipita</taxon>
    </lineage>
</organism>
<evidence type="ECO:0000256" key="3">
    <source>
        <dbReference type="ARBA" id="ARBA00022723"/>
    </source>
</evidence>
<keyword evidence="6" id="KW-0862">Zinc</keyword>
<evidence type="ECO:0000259" key="9">
    <source>
        <dbReference type="Pfam" id="PF05572"/>
    </source>
</evidence>
<dbReference type="OrthoDB" id="536211at2759"/>
<dbReference type="AlphaFoldDB" id="A0A0C3B3Y5"/>
<name>A0A0C3B3Y5_SERVB</name>
<evidence type="ECO:0000256" key="6">
    <source>
        <dbReference type="ARBA" id="ARBA00022833"/>
    </source>
</evidence>
<comment type="similarity">
    <text evidence="1">Belongs to the peptidase M43B family.</text>
</comment>
<keyword evidence="3" id="KW-0479">Metal-binding</keyword>
<dbReference type="Pfam" id="PF05572">
    <property type="entry name" value="Peptidase_M43"/>
    <property type="match status" value="1"/>
</dbReference>
<dbReference type="HOGENOM" id="CLU_048726_1_0_1"/>
<dbReference type="CDD" id="cd04275">
    <property type="entry name" value="ZnMc_pappalysin_like"/>
    <property type="match status" value="1"/>
</dbReference>
<sequence>MSSALQIDTWATQRGCGTMISSSEVALAEADLQERKAIANLDPVNAKKILVDTEVVVPLAWHVIYREGTFEGGYLTEDLVEGWIAAVNEHYNSTGITFALDSLDATENVTWFIGADPVARKVQDEMKASLRVGNASVLNIYSVGFGSRTTKELLGYSTYPWVYENSTIDDGVVILFSSLPGGTKENFDEGKTLTHEIGHWLGLYHPFEGGCTGDGDFVDDTPPQVKTTTGCPDFQDSCPGGGTDNIHNFMDYSYDRCMFEFTPGQATRVREQLLYYRNLTSSFPYDVEFDYIVNR</sequence>
<dbReference type="PANTHER" id="PTHR47466">
    <property type="match status" value="1"/>
</dbReference>
<dbReference type="SUPFAM" id="SSF55486">
    <property type="entry name" value="Metalloproteases ('zincins'), catalytic domain"/>
    <property type="match status" value="1"/>
</dbReference>